<evidence type="ECO:0000313" key="3">
    <source>
        <dbReference type="EMBL" id="KAE8993348.1"/>
    </source>
</evidence>
<feature type="region of interest" description="Disordered" evidence="1">
    <location>
        <begin position="26"/>
        <end position="48"/>
    </location>
</feature>
<feature type="transmembrane region" description="Helical" evidence="2">
    <location>
        <begin position="108"/>
        <end position="135"/>
    </location>
</feature>
<sequence>MSSGLLSLPTCCSPLSAVPPSSSSPFSVSGTSSMSSAANAPPPVQPAASVGGPWGDFVSRSDASMAKLLQDSLPKTKATRASWLTNHQDLDDQDRVESVEFVDLYTGFVMLLLLPVAAVVYVVVGLTALPGLAVAKIYMAKALKRPTKSIERGAGFQALAMVLGVLALPCHLVVLVFWLVVFPIIFVFSLLYSVVSLKILLLRDNLTIMQSCSQWPKWSWRDTVCAVIGTMDRQGFVKFALKLPSAMVIAPILKYLFGCNPLLYRLAIRQRCLWTSPLDFNDQKAVAAVVQAASWTLVNLTDLLPQQVSKPPRKDDRIVSGHIPFPAPGRISGTVVGVLTTNSLVTLVNADHNVNGTIFHSMTAKRSIYNVLLFVWNPCHYLTGYVEINLQHDGGIEQAMWCLVGDNYIGNLLFERTDVLFWHYDPIKRGQMGPSSLRFIRGSIASTMSVTDSVVALDGSNNDQRRAVNDTEPSLDRYDTEQGLESFETELSLGSCGSEQDDDANDCSNRATVGAPGSSFTSTGGVVPIPEERGTLDSVAMLQSASSSTSQSDFSISDRRSDRFYIV</sequence>
<feature type="region of interest" description="Disordered" evidence="1">
    <location>
        <begin position="494"/>
        <end position="534"/>
    </location>
</feature>
<feature type="transmembrane region" description="Helical" evidence="2">
    <location>
        <begin position="239"/>
        <end position="257"/>
    </location>
</feature>
<dbReference type="Proteomes" id="UP000429607">
    <property type="component" value="Unassembled WGS sequence"/>
</dbReference>
<name>A0A6A3JIK1_9STRA</name>
<proteinExistence type="predicted"/>
<evidence type="ECO:0008006" key="5">
    <source>
        <dbReference type="Google" id="ProtNLM"/>
    </source>
</evidence>
<feature type="compositionally biased region" description="Low complexity" evidence="1">
    <location>
        <begin position="544"/>
        <end position="555"/>
    </location>
</feature>
<keyword evidence="2" id="KW-0472">Membrane</keyword>
<keyword evidence="2" id="KW-1133">Transmembrane helix</keyword>
<organism evidence="3 4">
    <name type="scientific">Phytophthora rubi</name>
    <dbReference type="NCBI Taxonomy" id="129364"/>
    <lineage>
        <taxon>Eukaryota</taxon>
        <taxon>Sar</taxon>
        <taxon>Stramenopiles</taxon>
        <taxon>Oomycota</taxon>
        <taxon>Peronosporomycetes</taxon>
        <taxon>Peronosporales</taxon>
        <taxon>Peronosporaceae</taxon>
        <taxon>Phytophthora</taxon>
    </lineage>
</organism>
<reference evidence="3 4" key="1">
    <citation type="submission" date="2018-09" db="EMBL/GenBank/DDBJ databases">
        <title>Genomic investigation of the strawberry pathogen Phytophthora fragariae indicates pathogenicity is determined by transcriptional variation in three key races.</title>
        <authorList>
            <person name="Adams T.M."/>
            <person name="Armitage A.D."/>
            <person name="Sobczyk M.K."/>
            <person name="Bates H.J."/>
            <person name="Dunwell J.M."/>
            <person name="Nellist C.F."/>
            <person name="Harrison R.J."/>
        </authorList>
    </citation>
    <scope>NUCLEOTIDE SEQUENCE [LARGE SCALE GENOMIC DNA]</scope>
    <source>
        <strain evidence="3 4">SCRP249</strain>
    </source>
</reference>
<gene>
    <name evidence="3" type="ORF">PR001_g20698</name>
</gene>
<dbReference type="AlphaFoldDB" id="A0A6A3JIK1"/>
<protein>
    <recommendedName>
        <fullName evidence="5">Transmembrane protein</fullName>
    </recommendedName>
</protein>
<feature type="region of interest" description="Disordered" evidence="1">
    <location>
        <begin position="541"/>
        <end position="560"/>
    </location>
</feature>
<evidence type="ECO:0000256" key="1">
    <source>
        <dbReference type="SAM" id="MobiDB-lite"/>
    </source>
</evidence>
<feature type="transmembrane region" description="Helical" evidence="2">
    <location>
        <begin position="156"/>
        <end position="178"/>
    </location>
</feature>
<feature type="compositionally biased region" description="Low complexity" evidence="1">
    <location>
        <begin position="26"/>
        <end position="39"/>
    </location>
</feature>
<dbReference type="EMBL" id="QXFV01002071">
    <property type="protein sequence ID" value="KAE8993348.1"/>
    <property type="molecule type" value="Genomic_DNA"/>
</dbReference>
<comment type="caution">
    <text evidence="3">The sequence shown here is derived from an EMBL/GenBank/DDBJ whole genome shotgun (WGS) entry which is preliminary data.</text>
</comment>
<feature type="transmembrane region" description="Helical" evidence="2">
    <location>
        <begin position="184"/>
        <end position="201"/>
    </location>
</feature>
<accession>A0A6A3JIK1</accession>
<keyword evidence="2" id="KW-0812">Transmembrane</keyword>
<evidence type="ECO:0000313" key="4">
    <source>
        <dbReference type="Proteomes" id="UP000429607"/>
    </source>
</evidence>
<evidence type="ECO:0000256" key="2">
    <source>
        <dbReference type="SAM" id="Phobius"/>
    </source>
</evidence>